<protein>
    <submittedName>
        <fullName evidence="1">Uncharacterized protein</fullName>
    </submittedName>
</protein>
<dbReference type="EMBL" id="JAMZDX010000004">
    <property type="protein sequence ID" value="MCP2311008.1"/>
    <property type="molecule type" value="Genomic_DNA"/>
</dbReference>
<proteinExistence type="predicted"/>
<sequence length="34" mass="3554">MPLPSQVALVHHGWAAHMIFSPYGVGKLGLGGQP</sequence>
<dbReference type="Proteomes" id="UP001206483">
    <property type="component" value="Unassembled WGS sequence"/>
</dbReference>
<reference evidence="1 2" key="1">
    <citation type="submission" date="2022-06" db="EMBL/GenBank/DDBJ databases">
        <title>Sequencing the genomes of 1000 actinobacteria strains.</title>
        <authorList>
            <person name="Klenk H.-P."/>
        </authorList>
    </citation>
    <scope>NUCLEOTIDE SEQUENCE [LARGE SCALE GENOMIC DNA]</scope>
    <source>
        <strain evidence="1 2">DSM 41656</strain>
    </source>
</reference>
<name>A0ABT1J1I5_9ACTN</name>
<organism evidence="1 2">
    <name type="scientific">Kitasatospora paracochleata</name>
    <dbReference type="NCBI Taxonomy" id="58354"/>
    <lineage>
        <taxon>Bacteria</taxon>
        <taxon>Bacillati</taxon>
        <taxon>Actinomycetota</taxon>
        <taxon>Actinomycetes</taxon>
        <taxon>Kitasatosporales</taxon>
        <taxon>Streptomycetaceae</taxon>
        <taxon>Kitasatospora</taxon>
    </lineage>
</organism>
<keyword evidence="2" id="KW-1185">Reference proteome</keyword>
<comment type="caution">
    <text evidence="1">The sequence shown here is derived from an EMBL/GenBank/DDBJ whole genome shotgun (WGS) entry which is preliminary data.</text>
</comment>
<gene>
    <name evidence="1" type="ORF">FHR36_004171</name>
</gene>
<evidence type="ECO:0000313" key="1">
    <source>
        <dbReference type="EMBL" id="MCP2311008.1"/>
    </source>
</evidence>
<evidence type="ECO:0000313" key="2">
    <source>
        <dbReference type="Proteomes" id="UP001206483"/>
    </source>
</evidence>
<accession>A0ABT1J1I5</accession>